<keyword evidence="2" id="KW-0812">Transmembrane</keyword>
<evidence type="ECO:0000313" key="3">
    <source>
        <dbReference type="EMBL" id="GFG55214.1"/>
    </source>
</evidence>
<keyword evidence="2" id="KW-0472">Membrane</keyword>
<dbReference type="EMBL" id="BLKS01000003">
    <property type="protein sequence ID" value="GFG55214.1"/>
    <property type="molecule type" value="Genomic_DNA"/>
</dbReference>
<feature type="transmembrane region" description="Helical" evidence="2">
    <location>
        <begin position="21"/>
        <end position="40"/>
    </location>
</feature>
<feature type="transmembrane region" description="Helical" evidence="2">
    <location>
        <begin position="52"/>
        <end position="70"/>
    </location>
</feature>
<dbReference type="RefSeq" id="WP_207767354.1">
    <property type="nucleotide sequence ID" value="NZ_BLKS01000003.1"/>
</dbReference>
<organism evidence="3 4">
    <name type="scientific">Mycolicibacterium agri</name>
    <name type="common">Mycobacterium agri</name>
    <dbReference type="NCBI Taxonomy" id="36811"/>
    <lineage>
        <taxon>Bacteria</taxon>
        <taxon>Bacillati</taxon>
        <taxon>Actinomycetota</taxon>
        <taxon>Actinomycetes</taxon>
        <taxon>Mycobacteriales</taxon>
        <taxon>Mycobacteriaceae</taxon>
        <taxon>Mycolicibacterium</taxon>
    </lineage>
</organism>
<evidence type="ECO:0000256" key="2">
    <source>
        <dbReference type="SAM" id="Phobius"/>
    </source>
</evidence>
<dbReference type="Proteomes" id="UP000465302">
    <property type="component" value="Unassembled WGS sequence"/>
</dbReference>
<dbReference type="InterPro" id="IPR021830">
    <property type="entry name" value="DUF3422"/>
</dbReference>
<accession>A0A7I9WC25</accession>
<evidence type="ECO:0000256" key="1">
    <source>
        <dbReference type="SAM" id="MobiDB-lite"/>
    </source>
</evidence>
<evidence type="ECO:0000313" key="4">
    <source>
        <dbReference type="Proteomes" id="UP000465302"/>
    </source>
</evidence>
<proteinExistence type="predicted"/>
<dbReference type="AlphaFoldDB" id="A0A7I9WC25"/>
<sequence>MAGELRRGQQLQLRLQQTVEGLSIAAISYYIVGLVGYLAKGLKSVGLPIDDTLTAALAIPVAVLLVWHTVHRVRRHVPGLGDGSRNPTSGNAGTELVKQASG</sequence>
<keyword evidence="2" id="KW-1133">Transmembrane helix</keyword>
<name>A0A7I9WC25_MYCAG</name>
<gene>
    <name evidence="3" type="ORF">MAGR_66550</name>
</gene>
<feature type="region of interest" description="Disordered" evidence="1">
    <location>
        <begin position="77"/>
        <end position="102"/>
    </location>
</feature>
<comment type="caution">
    <text evidence="3">The sequence shown here is derived from an EMBL/GenBank/DDBJ whole genome shotgun (WGS) entry which is preliminary data.</text>
</comment>
<protein>
    <recommendedName>
        <fullName evidence="5">DUF3422 domain-containing protein</fullName>
    </recommendedName>
</protein>
<evidence type="ECO:0008006" key="5">
    <source>
        <dbReference type="Google" id="ProtNLM"/>
    </source>
</evidence>
<dbReference type="Pfam" id="PF11902">
    <property type="entry name" value="DUF3422"/>
    <property type="match status" value="1"/>
</dbReference>
<reference evidence="3 4" key="1">
    <citation type="journal article" date="2019" name="Emerg. Microbes Infect.">
        <title>Comprehensive subspecies identification of 175 nontuberculous mycobacteria species based on 7547 genomic profiles.</title>
        <authorList>
            <person name="Matsumoto Y."/>
            <person name="Kinjo T."/>
            <person name="Motooka D."/>
            <person name="Nabeya D."/>
            <person name="Jung N."/>
            <person name="Uechi K."/>
            <person name="Horii T."/>
            <person name="Iida T."/>
            <person name="Fujita J."/>
            <person name="Nakamura S."/>
        </authorList>
    </citation>
    <scope>NUCLEOTIDE SEQUENCE [LARGE SCALE GENOMIC DNA]</scope>
    <source>
        <strain evidence="3 4">JCM 6377</strain>
    </source>
</reference>